<dbReference type="PROSITE" id="PS50042">
    <property type="entry name" value="CNMP_BINDING_3"/>
    <property type="match status" value="1"/>
</dbReference>
<evidence type="ECO:0000313" key="2">
    <source>
        <dbReference type="EMBL" id="QSQ26740.1"/>
    </source>
</evidence>
<gene>
    <name evidence="2" type="ORF">JY651_18220</name>
</gene>
<dbReference type="InterPro" id="IPR014710">
    <property type="entry name" value="RmlC-like_jellyroll"/>
</dbReference>
<proteinExistence type="predicted"/>
<organism evidence="2 3">
    <name type="scientific">Pyxidicoccus parkwayensis</name>
    <dbReference type="NCBI Taxonomy" id="2813578"/>
    <lineage>
        <taxon>Bacteria</taxon>
        <taxon>Pseudomonadati</taxon>
        <taxon>Myxococcota</taxon>
        <taxon>Myxococcia</taxon>
        <taxon>Myxococcales</taxon>
        <taxon>Cystobacterineae</taxon>
        <taxon>Myxococcaceae</taxon>
        <taxon>Pyxidicoccus</taxon>
    </lineage>
</organism>
<dbReference type="RefSeq" id="WP_206728282.1">
    <property type="nucleotide sequence ID" value="NZ_CP071090.1"/>
</dbReference>
<dbReference type="InterPro" id="IPR000595">
    <property type="entry name" value="cNMP-bd_dom"/>
</dbReference>
<keyword evidence="3" id="KW-1185">Reference proteome</keyword>
<dbReference type="EMBL" id="CP071090">
    <property type="protein sequence ID" value="QSQ26740.1"/>
    <property type="molecule type" value="Genomic_DNA"/>
</dbReference>
<feature type="domain" description="Cyclic nucleotide-binding" evidence="1">
    <location>
        <begin position="11"/>
        <end position="57"/>
    </location>
</feature>
<evidence type="ECO:0000313" key="3">
    <source>
        <dbReference type="Proteomes" id="UP000662747"/>
    </source>
</evidence>
<sequence>MKHKLIDYFSRLSPLSEEEAQAILDSMVVRTFKKGTVLLEQGQVCTECYFVLEGCVRQYSLVDGEERSNGFFTEEQWVLSLSSFMNKTPAEHFLVCAADTTLVVGNEQKENDLFARFPRFESISRRAMEKVLAEQQDRLASYLTDTPEQRYLRLVETRPDLLQRIPQYHLASYVGVKPESLSRIRKRLASGSGRPTPRRSG</sequence>
<dbReference type="Gene3D" id="2.60.120.10">
    <property type="entry name" value="Jelly Rolls"/>
    <property type="match status" value="1"/>
</dbReference>
<name>A0ABX7P8C8_9BACT</name>
<dbReference type="Pfam" id="PF00027">
    <property type="entry name" value="cNMP_binding"/>
    <property type="match status" value="1"/>
</dbReference>
<dbReference type="SUPFAM" id="SSF51206">
    <property type="entry name" value="cAMP-binding domain-like"/>
    <property type="match status" value="1"/>
</dbReference>
<reference evidence="2 3" key="1">
    <citation type="submission" date="2021-02" db="EMBL/GenBank/DDBJ databases">
        <title>De Novo genome assembly of isolated myxobacteria.</title>
        <authorList>
            <person name="Stevens D.C."/>
        </authorList>
    </citation>
    <scope>NUCLEOTIDE SEQUENCE [LARGE SCALE GENOMIC DNA]</scope>
    <source>
        <strain evidence="3">SCPEA02</strain>
    </source>
</reference>
<dbReference type="InterPro" id="IPR018490">
    <property type="entry name" value="cNMP-bd_dom_sf"/>
</dbReference>
<dbReference type="Proteomes" id="UP000662747">
    <property type="component" value="Chromosome"/>
</dbReference>
<evidence type="ECO:0000259" key="1">
    <source>
        <dbReference type="PROSITE" id="PS50042"/>
    </source>
</evidence>
<dbReference type="CDD" id="cd00038">
    <property type="entry name" value="CAP_ED"/>
    <property type="match status" value="1"/>
</dbReference>
<dbReference type="SMART" id="SM00100">
    <property type="entry name" value="cNMP"/>
    <property type="match status" value="1"/>
</dbReference>
<protein>
    <submittedName>
        <fullName evidence="2">Crp/Fnr family transcriptional regulator</fullName>
    </submittedName>
</protein>
<accession>A0ABX7P8C8</accession>